<reference evidence="8" key="1">
    <citation type="journal article" date="2019" name="Int. J. Syst. Evol. Microbiol.">
        <title>The Global Catalogue of Microorganisms (GCM) 10K type strain sequencing project: providing services to taxonomists for standard genome sequencing and annotation.</title>
        <authorList>
            <consortium name="The Broad Institute Genomics Platform"/>
            <consortium name="The Broad Institute Genome Sequencing Center for Infectious Disease"/>
            <person name="Wu L."/>
            <person name="Ma J."/>
        </authorList>
    </citation>
    <scope>NUCLEOTIDE SEQUENCE [LARGE SCALE GENOMIC DNA]</scope>
    <source>
        <strain evidence="8">CGMCC 1.15731</strain>
    </source>
</reference>
<organism evidence="7 8">
    <name type="scientific">Daeguia caeni</name>
    <dbReference type="NCBI Taxonomy" id="439612"/>
    <lineage>
        <taxon>Bacteria</taxon>
        <taxon>Pseudomonadati</taxon>
        <taxon>Pseudomonadota</taxon>
        <taxon>Alphaproteobacteria</taxon>
        <taxon>Hyphomicrobiales</taxon>
        <taxon>Brucellaceae</taxon>
        <taxon>Daeguia</taxon>
    </lineage>
</organism>
<evidence type="ECO:0000256" key="5">
    <source>
        <dbReference type="ARBA" id="ARBA00030782"/>
    </source>
</evidence>
<accession>A0ABV9H3W2</accession>
<proteinExistence type="predicted"/>
<evidence type="ECO:0000259" key="6">
    <source>
        <dbReference type="PROSITE" id="PS50835"/>
    </source>
</evidence>
<evidence type="ECO:0000256" key="2">
    <source>
        <dbReference type="ARBA" id="ARBA00012581"/>
    </source>
</evidence>
<dbReference type="PROSITE" id="PS50007">
    <property type="entry name" value="PIPLC_X_DOMAIN"/>
    <property type="match status" value="1"/>
</dbReference>
<protein>
    <recommendedName>
        <fullName evidence="3">1-phosphatidylinositol phosphodiesterase</fullName>
        <ecNumber evidence="2">4.6.1.13</ecNumber>
    </recommendedName>
    <alternativeName>
        <fullName evidence="4">Phosphatidylinositol diacylglycerol-lyase</fullName>
    </alternativeName>
    <alternativeName>
        <fullName evidence="5">Phosphatidylinositol-specific phospholipase C</fullName>
    </alternativeName>
</protein>
<dbReference type="Gene3D" id="3.20.20.190">
    <property type="entry name" value="Phosphatidylinositol (PI) phosphodiesterase"/>
    <property type="match status" value="1"/>
</dbReference>
<feature type="domain" description="Ig-like" evidence="6">
    <location>
        <begin position="445"/>
        <end position="556"/>
    </location>
</feature>
<gene>
    <name evidence="7" type="ORF">ACFO1V_07585</name>
</gene>
<name>A0ABV9H3W2_9HYPH</name>
<dbReference type="Pfam" id="PF00388">
    <property type="entry name" value="PI-PLC-X"/>
    <property type="match status" value="1"/>
</dbReference>
<dbReference type="Gene3D" id="3.30.160.280">
    <property type="match status" value="1"/>
</dbReference>
<dbReference type="SUPFAM" id="SSF51695">
    <property type="entry name" value="PLC-like phosphodiesterases"/>
    <property type="match status" value="1"/>
</dbReference>
<dbReference type="InterPro" id="IPR007110">
    <property type="entry name" value="Ig-like_dom"/>
</dbReference>
<sequence length="622" mass="71546">MENNLQIPKLWNADGISGDIYIDIDSGYYFKLLVSGNPSKNNWTFPPGPQTTLYWQYISNYADSSEGTLKDPKVWTDDGQTGDIYICTESGLYFQLQESGNPSENGWQFPASAQDNDKWKFVYDISVKPRGSYLNPRSWNEYGDAGDIYYYPSYYYYFKLKISGNPAIYNRYFPIKPENNDYWTFYGGLGTGVTDWMAAIPDNMPLSHLSIPGTHDSSTYTYDDALLKGWVRTQNWSIAEQLNNGIRFLDLRFGKYSNNRLGMFHGSINLNLPFSDVLSTCIDFLDNHPRETIIMRVKRENSNISDSELIQFFNNEISGKEKYIWQGIDTPKLGEVRNKIVIFSQVAGMRGIPWEYLDIEDDYEGGLGENYISKKKALINDHLVKSTTTHKINKKTIFVTFISMNPETDITETNYKISTTLNSYTCDLVRRGIELNSTLTSNDMPYLGIISMDFPDNCIDVIHAIIKYNTNNVVNKSNLVRIACKHNGSSIFTSPKLKDNDTRMIYSWYKNSTTNQNEWKLVHAYENCNYLFNTYYKEFLYSVETINEESNPVYTCISGLLADIDDSFLWYFNENGGFYTIKNKLVNAYLYVTSEYGSCNGLIVDCRYAESDDSNVLFAVNY</sequence>
<dbReference type="InterPro" id="IPR000909">
    <property type="entry name" value="PLipase_C_PInositol-sp_X_dom"/>
</dbReference>
<evidence type="ECO:0000313" key="8">
    <source>
        <dbReference type="Proteomes" id="UP001596042"/>
    </source>
</evidence>
<evidence type="ECO:0000256" key="3">
    <source>
        <dbReference type="ARBA" id="ARBA00019758"/>
    </source>
</evidence>
<dbReference type="RefSeq" id="WP_374831775.1">
    <property type="nucleotide sequence ID" value="NZ_JBHEEZ010000010.1"/>
</dbReference>
<dbReference type="CDD" id="cd08586">
    <property type="entry name" value="PI-PLCc_BcPLC_like"/>
    <property type="match status" value="1"/>
</dbReference>
<dbReference type="EMBL" id="JBHSEL010000052">
    <property type="protein sequence ID" value="MFC4625079.1"/>
    <property type="molecule type" value="Genomic_DNA"/>
</dbReference>
<keyword evidence="8" id="KW-1185">Reference proteome</keyword>
<evidence type="ECO:0000256" key="1">
    <source>
        <dbReference type="ARBA" id="ARBA00001316"/>
    </source>
</evidence>
<dbReference type="EC" id="4.6.1.13" evidence="2"/>
<dbReference type="InterPro" id="IPR051057">
    <property type="entry name" value="PI-PLC_domain"/>
</dbReference>
<dbReference type="PANTHER" id="PTHR13593">
    <property type="match status" value="1"/>
</dbReference>
<evidence type="ECO:0000256" key="4">
    <source>
        <dbReference type="ARBA" id="ARBA00030474"/>
    </source>
</evidence>
<dbReference type="PROSITE" id="PS50835">
    <property type="entry name" value="IG_LIKE"/>
    <property type="match status" value="1"/>
</dbReference>
<comment type="caution">
    <text evidence="7">The sequence shown here is derived from an EMBL/GenBank/DDBJ whole genome shotgun (WGS) entry which is preliminary data.</text>
</comment>
<dbReference type="Proteomes" id="UP001596042">
    <property type="component" value="Unassembled WGS sequence"/>
</dbReference>
<dbReference type="SMART" id="SM00148">
    <property type="entry name" value="PLCXc"/>
    <property type="match status" value="1"/>
</dbReference>
<evidence type="ECO:0000313" key="7">
    <source>
        <dbReference type="EMBL" id="MFC4625079.1"/>
    </source>
</evidence>
<dbReference type="PANTHER" id="PTHR13593:SF113">
    <property type="entry name" value="SI:DKEY-266F7.9"/>
    <property type="match status" value="1"/>
</dbReference>
<comment type="catalytic activity">
    <reaction evidence="1">
        <text>a 1,2-diacyl-sn-glycero-3-phospho-(1D-myo-inositol) = 1D-myo-inositol 1,2-cyclic phosphate + a 1,2-diacyl-sn-glycerol</text>
        <dbReference type="Rhea" id="RHEA:17093"/>
        <dbReference type="ChEBI" id="CHEBI:17815"/>
        <dbReference type="ChEBI" id="CHEBI:57880"/>
        <dbReference type="ChEBI" id="CHEBI:58484"/>
        <dbReference type="EC" id="4.6.1.13"/>
    </reaction>
</comment>
<dbReference type="InterPro" id="IPR017946">
    <property type="entry name" value="PLC-like_Pdiesterase_TIM-brl"/>
</dbReference>